<reference evidence="8 9" key="1">
    <citation type="submission" date="2017-06" db="EMBL/GenBank/DDBJ databases">
        <title>the draft geome sequence of Illustriluteabacillus marina B3227.</title>
        <authorList>
            <person name="He R.-H."/>
            <person name="Du Z.-J."/>
        </authorList>
    </citation>
    <scope>NUCLEOTIDE SEQUENCE [LARGE SCALE GENOMIC DNA]</scope>
    <source>
        <strain evidence="8 9">B3227</strain>
    </source>
</reference>
<feature type="compositionally biased region" description="Basic and acidic residues" evidence="6">
    <location>
        <begin position="257"/>
        <end position="272"/>
    </location>
</feature>
<gene>
    <name evidence="8" type="ORF">CEY16_00330</name>
</gene>
<dbReference type="RefSeq" id="WP_101329912.1">
    <property type="nucleotide sequence ID" value="NZ_PJNH01000001.1"/>
</dbReference>
<evidence type="ECO:0000256" key="6">
    <source>
        <dbReference type="SAM" id="MobiDB-lite"/>
    </source>
</evidence>
<proteinExistence type="predicted"/>
<keyword evidence="9" id="KW-1185">Reference proteome</keyword>
<feature type="compositionally biased region" description="Basic and acidic residues" evidence="6">
    <location>
        <begin position="384"/>
        <end position="412"/>
    </location>
</feature>
<dbReference type="InterPro" id="IPR024449">
    <property type="entry name" value="Anti-sigma_RsgI_N"/>
</dbReference>
<evidence type="ECO:0000256" key="4">
    <source>
        <dbReference type="ARBA" id="ARBA00022989"/>
    </source>
</evidence>
<dbReference type="EMBL" id="PJNH01000001">
    <property type="protein sequence ID" value="PKR78240.1"/>
    <property type="molecule type" value="Genomic_DNA"/>
</dbReference>
<dbReference type="Proteomes" id="UP000243524">
    <property type="component" value="Unassembled WGS sequence"/>
</dbReference>
<evidence type="ECO:0000259" key="7">
    <source>
        <dbReference type="PROSITE" id="PS51849"/>
    </source>
</evidence>
<dbReference type="Pfam" id="PF12791">
    <property type="entry name" value="RsgI_N"/>
    <property type="match status" value="1"/>
</dbReference>
<dbReference type="AlphaFoldDB" id="A0A2I0QVU7"/>
<feature type="compositionally biased region" description="Acidic residues" evidence="6">
    <location>
        <begin position="299"/>
        <end position="317"/>
    </location>
</feature>
<feature type="compositionally biased region" description="Low complexity" evidence="6">
    <location>
        <begin position="234"/>
        <end position="251"/>
    </location>
</feature>
<keyword evidence="3" id="KW-0812">Transmembrane</keyword>
<feature type="compositionally biased region" description="Low complexity" evidence="6">
    <location>
        <begin position="339"/>
        <end position="349"/>
    </location>
</feature>
<accession>A0A2I0QVU7</accession>
<dbReference type="GO" id="GO:0005886">
    <property type="term" value="C:plasma membrane"/>
    <property type="evidence" value="ECO:0007669"/>
    <property type="project" value="UniProtKB-SubCell"/>
</dbReference>
<keyword evidence="2" id="KW-1003">Cell membrane</keyword>
<feature type="compositionally biased region" description="Basic and acidic residues" evidence="6">
    <location>
        <begin position="350"/>
        <end position="359"/>
    </location>
</feature>
<feature type="region of interest" description="Disordered" evidence="6">
    <location>
        <begin position="230"/>
        <end position="272"/>
    </location>
</feature>
<evidence type="ECO:0000256" key="5">
    <source>
        <dbReference type="ARBA" id="ARBA00023136"/>
    </source>
</evidence>
<comment type="caution">
    <text evidence="8">The sequence shown here is derived from an EMBL/GenBank/DDBJ whole genome shotgun (WGS) entry which is preliminary data.</text>
</comment>
<feature type="compositionally biased region" description="Basic and acidic residues" evidence="6">
    <location>
        <begin position="286"/>
        <end position="298"/>
    </location>
</feature>
<protein>
    <recommendedName>
        <fullName evidence="7">RsgI N-terminal anti-sigma domain-containing protein</fullName>
    </recommendedName>
</protein>
<comment type="subcellular location">
    <subcellularLocation>
        <location evidence="1">Cell membrane</location>
        <topology evidence="1">Single-pass membrane protein</topology>
    </subcellularLocation>
</comment>
<evidence type="ECO:0000313" key="8">
    <source>
        <dbReference type="EMBL" id="PKR78240.1"/>
    </source>
</evidence>
<dbReference type="OrthoDB" id="9800626at2"/>
<feature type="compositionally biased region" description="Low complexity" evidence="6">
    <location>
        <begin position="318"/>
        <end position="329"/>
    </location>
</feature>
<keyword evidence="4" id="KW-1133">Transmembrane helix</keyword>
<organism evidence="8 9">
    <name type="scientific">Halalkalibacillus sediminis</name>
    <dbReference type="NCBI Taxonomy" id="2018042"/>
    <lineage>
        <taxon>Bacteria</taxon>
        <taxon>Bacillati</taxon>
        <taxon>Bacillota</taxon>
        <taxon>Bacilli</taxon>
        <taxon>Bacillales</taxon>
        <taxon>Bacillaceae</taxon>
        <taxon>Halalkalibacillus</taxon>
    </lineage>
</organism>
<evidence type="ECO:0000313" key="9">
    <source>
        <dbReference type="Proteomes" id="UP000243524"/>
    </source>
</evidence>
<feature type="region of interest" description="Disordered" evidence="6">
    <location>
        <begin position="286"/>
        <end position="444"/>
    </location>
</feature>
<feature type="domain" description="RsgI N-terminal anti-sigma" evidence="7">
    <location>
        <begin position="2"/>
        <end position="49"/>
    </location>
</feature>
<dbReference type="Pfam" id="PF23750">
    <property type="entry name" value="RsgI_M"/>
    <property type="match status" value="1"/>
</dbReference>
<dbReference type="PROSITE" id="PS51849">
    <property type="entry name" value="RSGI_N"/>
    <property type="match status" value="1"/>
</dbReference>
<keyword evidence="5" id="KW-0472">Membrane</keyword>
<evidence type="ECO:0000256" key="3">
    <source>
        <dbReference type="ARBA" id="ARBA00022692"/>
    </source>
</evidence>
<dbReference type="InterPro" id="IPR055431">
    <property type="entry name" value="RsgI_M"/>
</dbReference>
<sequence length="444" mass="50559">MRRGVIVEQKKRYAVVMTSEGSFYKTKLTEPHVIGQEITFQPIEERSFSLGSILEWFKFKPQWKAATALLLCILLIIPLYPWMDDDEVHAYVNIDINPSMKIEVNNDYEVISIDGLNEDGDEVIDSLNSWENKSLQDVSSEILMTSKNMGFLTEDHNVLLGISFADRLKSDDSILNSVSQSLQDENSSLNIASFEVPSDIREEADVDNTSMNLLYASKLMESRDENLFDENKNTENTTDNSNSNEDSANNESSDEVPQEKENRTNETHEERTFRIIEQYLKRTNKDELPPGLKKKFEEINQEEPPDDLGEVEDEYNDDGNQNKDQGNKNNENKNKGNKDNSNSNKGNSSKSEKAKDKSNNKNHPSNNKDNSEKKSKTNSTNNKHKADDHPSQKNITDDHPSNRNEKSDDHPSNRGNGNDNGKSNRDSEEQGFTPPGQKKKQDRE</sequence>
<evidence type="ECO:0000256" key="2">
    <source>
        <dbReference type="ARBA" id="ARBA00022475"/>
    </source>
</evidence>
<evidence type="ECO:0000256" key="1">
    <source>
        <dbReference type="ARBA" id="ARBA00004162"/>
    </source>
</evidence>
<name>A0A2I0QVU7_9BACI</name>